<feature type="transmembrane region" description="Helical" evidence="1">
    <location>
        <begin position="77"/>
        <end position="99"/>
    </location>
</feature>
<protein>
    <submittedName>
        <fullName evidence="2">Uncharacterized protein</fullName>
    </submittedName>
</protein>
<keyword evidence="3" id="KW-1185">Reference proteome</keyword>
<proteinExistence type="predicted"/>
<reference evidence="3" key="1">
    <citation type="journal article" date="2019" name="Int. J. Syst. Evol. Microbiol.">
        <title>The Global Catalogue of Microorganisms (GCM) 10K type strain sequencing project: providing services to taxonomists for standard genome sequencing and annotation.</title>
        <authorList>
            <consortium name="The Broad Institute Genomics Platform"/>
            <consortium name="The Broad Institute Genome Sequencing Center for Infectious Disease"/>
            <person name="Wu L."/>
            <person name="Ma J."/>
        </authorList>
    </citation>
    <scope>NUCLEOTIDE SEQUENCE [LARGE SCALE GENOMIC DNA]</scope>
    <source>
        <strain evidence="3">JCM 16950</strain>
    </source>
</reference>
<accession>A0ABP7GUK7</accession>
<dbReference type="EMBL" id="BAABAF010000011">
    <property type="protein sequence ID" value="GAA3776213.1"/>
    <property type="molecule type" value="Genomic_DNA"/>
</dbReference>
<evidence type="ECO:0000313" key="2">
    <source>
        <dbReference type="EMBL" id="GAA3776213.1"/>
    </source>
</evidence>
<gene>
    <name evidence="2" type="ORF">GCM10022240_29680</name>
</gene>
<feature type="transmembrane region" description="Helical" evidence="1">
    <location>
        <begin position="7"/>
        <end position="33"/>
    </location>
</feature>
<feature type="transmembrane region" description="Helical" evidence="1">
    <location>
        <begin position="119"/>
        <end position="142"/>
    </location>
</feature>
<comment type="caution">
    <text evidence="2">The sequence shown here is derived from an EMBL/GenBank/DDBJ whole genome shotgun (WGS) entry which is preliminary data.</text>
</comment>
<sequence>MLVKARALIYGAAAAVLILAAGFGAMSILYMSVPYDHALRGLYSYRSATWGDAVLLPLAGMALIFAIASAKRASRDWVAGMTGCGAGTIGGLLVQRAWLTDPDVNLNWTLPSPGHFNVAGWYHAVFLVLMSSFFLGCLMLLTSAAVDKRLTMPSAAGAGIGPLRDRLHPERTREGSTR</sequence>
<evidence type="ECO:0000256" key="1">
    <source>
        <dbReference type="SAM" id="Phobius"/>
    </source>
</evidence>
<feature type="transmembrane region" description="Helical" evidence="1">
    <location>
        <begin position="53"/>
        <end position="70"/>
    </location>
</feature>
<organism evidence="2 3">
    <name type="scientific">Microbacterium kribbense</name>
    <dbReference type="NCBI Taxonomy" id="433645"/>
    <lineage>
        <taxon>Bacteria</taxon>
        <taxon>Bacillati</taxon>
        <taxon>Actinomycetota</taxon>
        <taxon>Actinomycetes</taxon>
        <taxon>Micrococcales</taxon>
        <taxon>Microbacteriaceae</taxon>
        <taxon>Microbacterium</taxon>
    </lineage>
</organism>
<dbReference type="Proteomes" id="UP001500540">
    <property type="component" value="Unassembled WGS sequence"/>
</dbReference>
<keyword evidence="1" id="KW-0472">Membrane</keyword>
<name>A0ABP7GUK7_9MICO</name>
<keyword evidence="1" id="KW-0812">Transmembrane</keyword>
<evidence type="ECO:0000313" key="3">
    <source>
        <dbReference type="Proteomes" id="UP001500540"/>
    </source>
</evidence>
<keyword evidence="1" id="KW-1133">Transmembrane helix</keyword>